<dbReference type="Pfam" id="PF00059">
    <property type="entry name" value="Lectin_C"/>
    <property type="match status" value="1"/>
</dbReference>
<organism evidence="6 7">
    <name type="scientific">Neolamprologus brichardi</name>
    <name type="common">Fairy cichlid</name>
    <name type="synonym">Lamprologus brichardi</name>
    <dbReference type="NCBI Taxonomy" id="32507"/>
    <lineage>
        <taxon>Eukaryota</taxon>
        <taxon>Metazoa</taxon>
        <taxon>Chordata</taxon>
        <taxon>Craniata</taxon>
        <taxon>Vertebrata</taxon>
        <taxon>Euteleostomi</taxon>
        <taxon>Actinopterygii</taxon>
        <taxon>Neopterygii</taxon>
        <taxon>Teleostei</taxon>
        <taxon>Neoteleostei</taxon>
        <taxon>Acanthomorphata</taxon>
        <taxon>Ovalentaria</taxon>
        <taxon>Cichlomorphae</taxon>
        <taxon>Cichliformes</taxon>
        <taxon>Cichlidae</taxon>
        <taxon>African cichlids</taxon>
        <taxon>Pseudocrenilabrinae</taxon>
        <taxon>Lamprologini</taxon>
        <taxon>Neolamprologus</taxon>
    </lineage>
</organism>
<feature type="signal peptide" evidence="4">
    <location>
        <begin position="1"/>
        <end position="21"/>
    </location>
</feature>
<dbReference type="PANTHER" id="PTHR22803">
    <property type="entry name" value="MANNOSE, PHOSPHOLIPASE, LECTIN RECEPTOR RELATED"/>
    <property type="match status" value="1"/>
</dbReference>
<keyword evidence="3" id="KW-0175">Coiled coil</keyword>
<dbReference type="SMART" id="SM00034">
    <property type="entry name" value="CLECT"/>
    <property type="match status" value="1"/>
</dbReference>
<dbReference type="CDD" id="cd03590">
    <property type="entry name" value="CLECT_DC-SIGN_like"/>
    <property type="match status" value="1"/>
</dbReference>
<dbReference type="Ensembl" id="ENSNBRT00000004092.1">
    <property type="protein sequence ID" value="ENSNBRP00000003961.1"/>
    <property type="gene ID" value="ENSNBRG00000003151.1"/>
</dbReference>
<dbReference type="SUPFAM" id="SSF56436">
    <property type="entry name" value="C-type lectin-like"/>
    <property type="match status" value="1"/>
</dbReference>
<evidence type="ECO:0000259" key="5">
    <source>
        <dbReference type="PROSITE" id="PS50041"/>
    </source>
</evidence>
<reference evidence="6" key="1">
    <citation type="submission" date="2025-08" db="UniProtKB">
        <authorList>
            <consortium name="Ensembl"/>
        </authorList>
    </citation>
    <scope>IDENTIFICATION</scope>
</reference>
<dbReference type="InterPro" id="IPR050111">
    <property type="entry name" value="C-type_lectin/snaclec_domain"/>
</dbReference>
<dbReference type="InterPro" id="IPR018378">
    <property type="entry name" value="C-type_lectin_CS"/>
</dbReference>
<dbReference type="AlphaFoldDB" id="A0A3Q4G6L7"/>
<dbReference type="InterPro" id="IPR001304">
    <property type="entry name" value="C-type_lectin-like"/>
</dbReference>
<accession>A0A3Q4G6L7</accession>
<feature type="domain" description="C-type lectin" evidence="5">
    <location>
        <begin position="82"/>
        <end position="191"/>
    </location>
</feature>
<evidence type="ECO:0000313" key="6">
    <source>
        <dbReference type="Ensembl" id="ENSNBRP00000003961.1"/>
    </source>
</evidence>
<dbReference type="InterPro" id="IPR033989">
    <property type="entry name" value="CD209-like_CTLD"/>
</dbReference>
<keyword evidence="2" id="KW-1015">Disulfide bond</keyword>
<feature type="coiled-coil region" evidence="3">
    <location>
        <begin position="21"/>
        <end position="69"/>
    </location>
</feature>
<proteinExistence type="predicted"/>
<dbReference type="InterPro" id="IPR016186">
    <property type="entry name" value="C-type_lectin-like/link_sf"/>
</dbReference>
<dbReference type="OMA" id="NSWNDEK"/>
<keyword evidence="4" id="KW-0732">Signal</keyword>
<dbReference type="STRING" id="32507.ENSNBRP00000003961"/>
<dbReference type="Gene3D" id="3.10.100.10">
    <property type="entry name" value="Mannose-Binding Protein A, subunit A"/>
    <property type="match status" value="1"/>
</dbReference>
<sequence length="196" mass="22696">LLGVLCLLLLTGLIILEVGRQRALQISYNNLKTEQDQLQKNYDSVVQDRVQLQKKVEALTKEKDDLQKKLQGNYSFISFKENLGSFYYMSSEEKSWQESRQDCLQKGADLVIINSQEEQVGLNKYLWIGLTDSETDGTWKWVDGTRMTTSYWNSGEPNGLKNENCGQIKNYNSQNSWNDEKCSILHYWMCEKKASP</sequence>
<dbReference type="InterPro" id="IPR016187">
    <property type="entry name" value="CTDL_fold"/>
</dbReference>
<dbReference type="Proteomes" id="UP000261580">
    <property type="component" value="Unassembled WGS sequence"/>
</dbReference>
<dbReference type="PROSITE" id="PS00615">
    <property type="entry name" value="C_TYPE_LECTIN_1"/>
    <property type="match status" value="1"/>
</dbReference>
<evidence type="ECO:0000256" key="1">
    <source>
        <dbReference type="ARBA" id="ARBA00022734"/>
    </source>
</evidence>
<dbReference type="GeneTree" id="ENSGT01020000230338"/>
<evidence type="ECO:0000256" key="4">
    <source>
        <dbReference type="SAM" id="SignalP"/>
    </source>
</evidence>
<reference evidence="6" key="2">
    <citation type="submission" date="2025-09" db="UniProtKB">
        <authorList>
            <consortium name="Ensembl"/>
        </authorList>
    </citation>
    <scope>IDENTIFICATION</scope>
</reference>
<dbReference type="Gene3D" id="1.20.5.400">
    <property type="match status" value="1"/>
</dbReference>
<evidence type="ECO:0000256" key="3">
    <source>
        <dbReference type="SAM" id="Coils"/>
    </source>
</evidence>
<dbReference type="GO" id="GO:0030246">
    <property type="term" value="F:carbohydrate binding"/>
    <property type="evidence" value="ECO:0007669"/>
    <property type="project" value="UniProtKB-KW"/>
</dbReference>
<keyword evidence="7" id="KW-1185">Reference proteome</keyword>
<keyword evidence="1" id="KW-0430">Lectin</keyword>
<evidence type="ECO:0000256" key="2">
    <source>
        <dbReference type="ARBA" id="ARBA00023157"/>
    </source>
</evidence>
<name>A0A3Q4G6L7_NEOBR</name>
<feature type="chain" id="PRO_5018786012" evidence="4">
    <location>
        <begin position="22"/>
        <end position="196"/>
    </location>
</feature>
<dbReference type="PROSITE" id="PS50041">
    <property type="entry name" value="C_TYPE_LECTIN_2"/>
    <property type="match status" value="1"/>
</dbReference>
<protein>
    <submittedName>
        <fullName evidence="6">CD209 antigen-like</fullName>
    </submittedName>
</protein>
<evidence type="ECO:0000313" key="7">
    <source>
        <dbReference type="Proteomes" id="UP000261580"/>
    </source>
</evidence>